<dbReference type="GO" id="GO:0008782">
    <property type="term" value="F:adenosylhomocysteine nucleosidase activity"/>
    <property type="evidence" value="ECO:0007669"/>
    <property type="project" value="UniProtKB-EC"/>
</dbReference>
<evidence type="ECO:0000313" key="8">
    <source>
        <dbReference type="Proteomes" id="UP000622890"/>
    </source>
</evidence>
<sequence length="250" mass="27012">MHLGLISAMEQEQTGLLALLQSPRRETCGMREYVTGMLGGTRCTCVLSRWGKVAAAATATMLIERFGVTHILFTGVAGAASRGVAVGDIVIASSLVQHDMDASPFFPRFEIPLLGVAQFAADATLSERLARAAQRFVEQDAPTLLSADERSAFSMREARVHHGIIASGDQFIGSQARLDMLREQLPGLLAVEMEGAAVAQVCHEFGLPFGVVRTISDDANEHAPVDFMRFVERVASRYTLGIVTRFCMPG</sequence>
<evidence type="ECO:0000256" key="4">
    <source>
        <dbReference type="ARBA" id="ARBA00022801"/>
    </source>
</evidence>
<feature type="domain" description="Nucleoside phosphorylase" evidence="6">
    <location>
        <begin position="3"/>
        <end position="245"/>
    </location>
</feature>
<dbReference type="NCBIfam" id="NF004079">
    <property type="entry name" value="PRK05584.1"/>
    <property type="match status" value="1"/>
</dbReference>
<comment type="pathway">
    <text evidence="1">Amino-acid biosynthesis; L-methionine biosynthesis via salvage pathway; S-methyl-5-thio-alpha-D-ribose 1-phosphate from S-methyl-5'-thioadenosine (hydrolase route): step 1/2.</text>
</comment>
<dbReference type="SUPFAM" id="SSF53167">
    <property type="entry name" value="Purine and uridine phosphorylases"/>
    <property type="match status" value="1"/>
</dbReference>
<evidence type="ECO:0000259" key="6">
    <source>
        <dbReference type="Pfam" id="PF01048"/>
    </source>
</evidence>
<accession>A0A934W5V8</accession>
<dbReference type="Proteomes" id="UP000622890">
    <property type="component" value="Unassembled WGS sequence"/>
</dbReference>
<evidence type="ECO:0000256" key="3">
    <source>
        <dbReference type="ARBA" id="ARBA00022605"/>
    </source>
</evidence>
<keyword evidence="8" id="KW-1185">Reference proteome</keyword>
<keyword evidence="3" id="KW-0028">Amino-acid biosynthesis</keyword>
<dbReference type="AlphaFoldDB" id="A0A934W5V8"/>
<evidence type="ECO:0000256" key="2">
    <source>
        <dbReference type="ARBA" id="ARBA00011974"/>
    </source>
</evidence>
<dbReference type="PANTHER" id="PTHR46832">
    <property type="entry name" value="5'-METHYLTHIOADENOSINE/S-ADENOSYLHOMOCYSTEINE NUCLEOSIDASE"/>
    <property type="match status" value="1"/>
</dbReference>
<keyword evidence="4 7" id="KW-0378">Hydrolase</keyword>
<keyword evidence="7" id="KW-0326">Glycosidase</keyword>
<dbReference type="GO" id="GO:0005829">
    <property type="term" value="C:cytosol"/>
    <property type="evidence" value="ECO:0007669"/>
    <property type="project" value="TreeGrafter"/>
</dbReference>
<dbReference type="EC" id="3.2.2.9" evidence="2"/>
<gene>
    <name evidence="7" type="ORF">JJB74_12550</name>
</gene>
<dbReference type="GO" id="GO:0019509">
    <property type="term" value="P:L-methionine salvage from methylthioadenosine"/>
    <property type="evidence" value="ECO:0007669"/>
    <property type="project" value="InterPro"/>
</dbReference>
<keyword evidence="5" id="KW-0486">Methionine biosynthesis</keyword>
<dbReference type="EMBL" id="JAEPBG010000004">
    <property type="protein sequence ID" value="MBK4735447.1"/>
    <property type="molecule type" value="Genomic_DNA"/>
</dbReference>
<dbReference type="NCBIfam" id="TIGR01704">
    <property type="entry name" value="MTA_SAH-Nsdase"/>
    <property type="match status" value="1"/>
</dbReference>
<dbReference type="PANTHER" id="PTHR46832:SF1">
    <property type="entry name" value="5'-METHYLTHIOADENOSINE_S-ADENOSYLHOMOCYSTEINE NUCLEOSIDASE"/>
    <property type="match status" value="1"/>
</dbReference>
<evidence type="ECO:0000256" key="5">
    <source>
        <dbReference type="ARBA" id="ARBA00023167"/>
    </source>
</evidence>
<dbReference type="GO" id="GO:0019284">
    <property type="term" value="P:L-methionine salvage from S-adenosylmethionine"/>
    <property type="evidence" value="ECO:0007669"/>
    <property type="project" value="TreeGrafter"/>
</dbReference>
<dbReference type="CDD" id="cd09008">
    <property type="entry name" value="MTAN"/>
    <property type="match status" value="1"/>
</dbReference>
<dbReference type="GO" id="GO:0008930">
    <property type="term" value="F:methylthioadenosine nucleosidase activity"/>
    <property type="evidence" value="ECO:0007669"/>
    <property type="project" value="InterPro"/>
</dbReference>
<evidence type="ECO:0000313" key="7">
    <source>
        <dbReference type="EMBL" id="MBK4735447.1"/>
    </source>
</evidence>
<name>A0A934W5V8_9BURK</name>
<dbReference type="Gene3D" id="3.40.50.1580">
    <property type="entry name" value="Nucleoside phosphorylase domain"/>
    <property type="match status" value="1"/>
</dbReference>
<dbReference type="InterPro" id="IPR010049">
    <property type="entry name" value="MTA_SAH_Nsdase"/>
</dbReference>
<comment type="caution">
    <text evidence="7">The sequence shown here is derived from an EMBL/GenBank/DDBJ whole genome shotgun (WGS) entry which is preliminary data.</text>
</comment>
<organism evidence="7 8">
    <name type="scientific">Noviherbaspirillum pedocola</name>
    <dbReference type="NCBI Taxonomy" id="2801341"/>
    <lineage>
        <taxon>Bacteria</taxon>
        <taxon>Pseudomonadati</taxon>
        <taxon>Pseudomonadota</taxon>
        <taxon>Betaproteobacteria</taxon>
        <taxon>Burkholderiales</taxon>
        <taxon>Oxalobacteraceae</taxon>
        <taxon>Noviherbaspirillum</taxon>
    </lineage>
</organism>
<evidence type="ECO:0000256" key="1">
    <source>
        <dbReference type="ARBA" id="ARBA00004945"/>
    </source>
</evidence>
<proteinExistence type="predicted"/>
<dbReference type="Pfam" id="PF01048">
    <property type="entry name" value="PNP_UDP_1"/>
    <property type="match status" value="1"/>
</dbReference>
<reference evidence="7" key="1">
    <citation type="submission" date="2021-01" db="EMBL/GenBank/DDBJ databases">
        <title>Genome sequence of strain Noviherbaspirillum sp. DKR-6.</title>
        <authorList>
            <person name="Chaudhary D.K."/>
        </authorList>
    </citation>
    <scope>NUCLEOTIDE SEQUENCE</scope>
    <source>
        <strain evidence="7">DKR-6</strain>
    </source>
</reference>
<dbReference type="GO" id="GO:0009164">
    <property type="term" value="P:nucleoside catabolic process"/>
    <property type="evidence" value="ECO:0007669"/>
    <property type="project" value="InterPro"/>
</dbReference>
<dbReference type="InterPro" id="IPR000845">
    <property type="entry name" value="Nucleoside_phosphorylase_d"/>
</dbReference>
<protein>
    <recommendedName>
        <fullName evidence="2">adenosylhomocysteine nucleosidase</fullName>
        <ecNumber evidence="2">3.2.2.9</ecNumber>
    </recommendedName>
</protein>
<dbReference type="InterPro" id="IPR035994">
    <property type="entry name" value="Nucleoside_phosphorylase_sf"/>
</dbReference>